<evidence type="ECO:0000313" key="3">
    <source>
        <dbReference type="EMBL" id="KAG2372896.1"/>
    </source>
</evidence>
<dbReference type="GeneID" id="68105472"/>
<dbReference type="EMBL" id="PYSW02000064">
    <property type="protein sequence ID" value="KAG2372896.1"/>
    <property type="molecule type" value="Genomic_DNA"/>
</dbReference>
<evidence type="ECO:0000259" key="2">
    <source>
        <dbReference type="Pfam" id="PF13919"/>
    </source>
</evidence>
<dbReference type="Pfam" id="PF13919">
    <property type="entry name" value="ASXH"/>
    <property type="match status" value="1"/>
</dbReference>
<comment type="caution">
    <text evidence="3">The sequence shown here is derived from an EMBL/GenBank/DDBJ whole genome shotgun (WGS) entry which is preliminary data.</text>
</comment>
<evidence type="ECO:0000313" key="4">
    <source>
        <dbReference type="Proteomes" id="UP000816034"/>
    </source>
</evidence>
<feature type="compositionally biased region" description="Basic residues" evidence="1">
    <location>
        <begin position="77"/>
        <end position="86"/>
    </location>
</feature>
<feature type="domain" description="ASX DEUBAD" evidence="2">
    <location>
        <begin position="110"/>
        <end position="226"/>
    </location>
</feature>
<keyword evidence="4" id="KW-1185">Reference proteome</keyword>
<gene>
    <name evidence="3" type="ORF">C9374_013018</name>
</gene>
<protein>
    <recommendedName>
        <fullName evidence="2">ASX DEUBAD domain-containing protein</fullName>
    </recommendedName>
</protein>
<dbReference type="InterPro" id="IPR028020">
    <property type="entry name" value="ASX_DEUBAD_dom"/>
</dbReference>
<organism evidence="3 4">
    <name type="scientific">Naegleria lovaniensis</name>
    <name type="common">Amoeba</name>
    <dbReference type="NCBI Taxonomy" id="51637"/>
    <lineage>
        <taxon>Eukaryota</taxon>
        <taxon>Discoba</taxon>
        <taxon>Heterolobosea</taxon>
        <taxon>Tetramitia</taxon>
        <taxon>Eutetramitia</taxon>
        <taxon>Vahlkampfiidae</taxon>
        <taxon>Naegleria</taxon>
    </lineage>
</organism>
<dbReference type="RefSeq" id="XP_044542071.1">
    <property type="nucleotide sequence ID" value="XM_044688850.1"/>
</dbReference>
<evidence type="ECO:0000256" key="1">
    <source>
        <dbReference type="SAM" id="MobiDB-lite"/>
    </source>
</evidence>
<reference evidence="3 4" key="1">
    <citation type="journal article" date="2018" name="BMC Genomics">
        <title>The genome of Naegleria lovaniensis, the basis for a comparative approach to unravel pathogenicity factors of the human pathogenic amoeba N. fowleri.</title>
        <authorList>
            <person name="Liechti N."/>
            <person name="Schurch N."/>
            <person name="Bruggmann R."/>
            <person name="Wittwer M."/>
        </authorList>
    </citation>
    <scope>NUCLEOTIDE SEQUENCE [LARGE SCALE GENOMIC DNA]</scope>
    <source>
        <strain evidence="3 4">ATCC 30569</strain>
    </source>
</reference>
<dbReference type="AlphaFoldDB" id="A0AA88GA39"/>
<feature type="region of interest" description="Disordered" evidence="1">
    <location>
        <begin position="66"/>
        <end position="94"/>
    </location>
</feature>
<name>A0AA88GA39_NAELO</name>
<feature type="compositionally biased region" description="Basic residues" evidence="1">
    <location>
        <begin position="1"/>
        <end position="15"/>
    </location>
</feature>
<dbReference type="Proteomes" id="UP000816034">
    <property type="component" value="Unassembled WGS sequence"/>
</dbReference>
<feature type="region of interest" description="Disordered" evidence="1">
    <location>
        <begin position="1"/>
        <end position="29"/>
    </location>
</feature>
<proteinExistence type="predicted"/>
<sequence>MTRRRIPAKSSKRSKKEIISSDDEDTETDIVCNNDHHVDEIKHKRNHSDHCMTMDDQDDAIIIISEDHDDDSTQPRRSTRQVKKPKRSDEMEEEITVQKKEASFGKKGAKSNYANQVARLFYKNSVLNKVNLEDIFSYDIYKLLNEEHQKYLTQFLVQDGVDVDEQGFAKRKMFLDPNFKASISEFERLLSEGYLNTSKKFKDVIENVIEVNQKKGYVEEGMESYWLANADKMDTSWVKNLED</sequence>
<accession>A0AA88GA39</accession>